<evidence type="ECO:0000313" key="3">
    <source>
        <dbReference type="Proteomes" id="UP001472677"/>
    </source>
</evidence>
<dbReference type="PANTHER" id="PTHR33873:SF1">
    <property type="entry name" value="TRANSCRIPTION FACTOR VOZ1"/>
    <property type="match status" value="1"/>
</dbReference>
<protein>
    <recommendedName>
        <fullName evidence="4">Transcription factor VOZ1</fullName>
    </recommendedName>
</protein>
<evidence type="ECO:0000256" key="1">
    <source>
        <dbReference type="SAM" id="Coils"/>
    </source>
</evidence>
<name>A0ABR2E2T7_9ROSI</name>
<keyword evidence="1" id="KW-0175">Coiled coil</keyword>
<reference evidence="2 3" key="1">
    <citation type="journal article" date="2024" name="G3 (Bethesda)">
        <title>Genome assembly of Hibiscus sabdariffa L. provides insights into metabolisms of medicinal natural products.</title>
        <authorList>
            <person name="Kim T."/>
        </authorList>
    </citation>
    <scope>NUCLEOTIDE SEQUENCE [LARGE SCALE GENOMIC DNA]</scope>
    <source>
        <strain evidence="2">TK-2024</strain>
        <tissue evidence="2">Old leaves</tissue>
    </source>
</reference>
<gene>
    <name evidence="2" type="ORF">V6N12_040145</name>
</gene>
<dbReference type="PANTHER" id="PTHR33873">
    <property type="entry name" value="TRANSCRIPTION FACTOR VOZ1"/>
    <property type="match status" value="1"/>
</dbReference>
<evidence type="ECO:0000313" key="2">
    <source>
        <dbReference type="EMBL" id="KAK8551508.1"/>
    </source>
</evidence>
<dbReference type="EMBL" id="JBBPBM010000020">
    <property type="protein sequence ID" value="KAK8551508.1"/>
    <property type="molecule type" value="Genomic_DNA"/>
</dbReference>
<sequence>MVLPLLKLGTLALKTLSKPVAARLKRQAAYAPKFRQFIVSIAQANHRITTRMQRRIYSHATDVEIRPLDEEKAVQAAVDLMGELFVFTVAGAILIFEVQRSSRSEAKKEEARREELEAMKKRNENLATQVELLRHKLEEVEQLAKRQGLNGPNKCEGKRGIFDLSGKHRSRRNLHLLSYFSWYSCLIAAPYKVRNFGVFDHSLVSFLRVLGMFLDLQFARKESRSIDVAVLEEQVHQMLREWKAELNEPSPASSLQQGGSLGSFSSDICRLLQLCEEEDDATSVLAAPKPEPNDQNLQVEDTVAFQEGYGVNQGPHQRGFPLLDHCKDLPSGVCAMPINNLEGATQLEYHQFDLHQDFEHFYTGSSGTGFTGEDAMLQTPGYLPSICLSPSAFLGPKCALWDCPRPAQGLNWCHDYCSSFHANLAMNEGPPGMGPILRPGGIGLKDGLLFAALSAKAQGKDVGIPECEGAATAKSPWNAPDLFDLSVLEGESIREWLFFDKPRRAFESGNRKQRSLPDYSGRGWHESRKQVMNEFGGLKRSYYMDPQPLNHFEWHLYEYEINKCDACALYRLELKLVDGKKNAKGKSANDTVADLQKQMGRLTAEFPTDNKRYVKGRDKINAKVSVGNPYPTQNVVAPTSEKFDYGHGLQYDYLVDGLSGYYLT</sequence>
<dbReference type="InterPro" id="IPR010754">
    <property type="entry name" value="OPA3-like"/>
</dbReference>
<dbReference type="Proteomes" id="UP001472677">
    <property type="component" value="Unassembled WGS sequence"/>
</dbReference>
<organism evidence="2 3">
    <name type="scientific">Hibiscus sabdariffa</name>
    <name type="common">roselle</name>
    <dbReference type="NCBI Taxonomy" id="183260"/>
    <lineage>
        <taxon>Eukaryota</taxon>
        <taxon>Viridiplantae</taxon>
        <taxon>Streptophyta</taxon>
        <taxon>Embryophyta</taxon>
        <taxon>Tracheophyta</taxon>
        <taxon>Spermatophyta</taxon>
        <taxon>Magnoliopsida</taxon>
        <taxon>eudicotyledons</taxon>
        <taxon>Gunneridae</taxon>
        <taxon>Pentapetalae</taxon>
        <taxon>rosids</taxon>
        <taxon>malvids</taxon>
        <taxon>Malvales</taxon>
        <taxon>Malvaceae</taxon>
        <taxon>Malvoideae</taxon>
        <taxon>Hibiscus</taxon>
    </lineage>
</organism>
<proteinExistence type="predicted"/>
<dbReference type="Pfam" id="PF07047">
    <property type="entry name" value="OPA3"/>
    <property type="match status" value="1"/>
</dbReference>
<dbReference type="InterPro" id="IPR039277">
    <property type="entry name" value="VOZ1/VOZ2"/>
</dbReference>
<accession>A0ABR2E2T7</accession>
<evidence type="ECO:0008006" key="4">
    <source>
        <dbReference type="Google" id="ProtNLM"/>
    </source>
</evidence>
<keyword evidence="3" id="KW-1185">Reference proteome</keyword>
<feature type="coiled-coil region" evidence="1">
    <location>
        <begin position="99"/>
        <end position="143"/>
    </location>
</feature>
<comment type="caution">
    <text evidence="2">The sequence shown here is derived from an EMBL/GenBank/DDBJ whole genome shotgun (WGS) entry which is preliminary data.</text>
</comment>